<keyword evidence="3" id="KW-1185">Reference proteome</keyword>
<gene>
    <name evidence="2" type="ORF">TASK_LOCUS3722</name>
</gene>
<dbReference type="EMBL" id="UYRS01018309">
    <property type="protein sequence ID" value="VDK32241.1"/>
    <property type="molecule type" value="Genomic_DNA"/>
</dbReference>
<dbReference type="STRING" id="60517.A0A0R3W1T6"/>
<accession>A0A0R3W1T6</accession>
<reference evidence="2 3" key="2">
    <citation type="submission" date="2018-11" db="EMBL/GenBank/DDBJ databases">
        <authorList>
            <consortium name="Pathogen Informatics"/>
        </authorList>
    </citation>
    <scope>NUCLEOTIDE SEQUENCE [LARGE SCALE GENOMIC DNA]</scope>
</reference>
<organism evidence="4">
    <name type="scientific">Taenia asiatica</name>
    <name type="common">Asian tapeworm</name>
    <dbReference type="NCBI Taxonomy" id="60517"/>
    <lineage>
        <taxon>Eukaryota</taxon>
        <taxon>Metazoa</taxon>
        <taxon>Spiralia</taxon>
        <taxon>Lophotrochozoa</taxon>
        <taxon>Platyhelminthes</taxon>
        <taxon>Cestoda</taxon>
        <taxon>Eucestoda</taxon>
        <taxon>Cyclophyllidea</taxon>
        <taxon>Taeniidae</taxon>
        <taxon>Taenia</taxon>
    </lineage>
</organism>
<dbReference type="AlphaFoldDB" id="A0A0R3W1T6"/>
<evidence type="ECO:0000313" key="3">
    <source>
        <dbReference type="Proteomes" id="UP000282613"/>
    </source>
</evidence>
<evidence type="ECO:0000256" key="1">
    <source>
        <dbReference type="SAM" id="MobiDB-lite"/>
    </source>
</evidence>
<sequence length="170" mass="18620">MNLSVASVAALAMRLAEIHLQNGGIFNLLLSLKSNVAEVADIGVRAERYADIFNRIDVIRHPLMLPQSMGVLNWPEGGEGLEPVQVNLLINLPALFSTGLNCPAIVLVYRQIVLKTKCFNSFKLVFVESDVAFEDGDGNLPKRRHYDSQPQVDLVSDPDAVTPAYSSSLD</sequence>
<dbReference type="Proteomes" id="UP000282613">
    <property type="component" value="Unassembled WGS sequence"/>
</dbReference>
<name>A0A0R3W1T6_TAEAS</name>
<evidence type="ECO:0000313" key="2">
    <source>
        <dbReference type="EMBL" id="VDK32241.1"/>
    </source>
</evidence>
<feature type="region of interest" description="Disordered" evidence="1">
    <location>
        <begin position="138"/>
        <end position="170"/>
    </location>
</feature>
<protein>
    <submittedName>
        <fullName evidence="2 4">Uncharacterized protein</fullName>
    </submittedName>
</protein>
<dbReference type="WBParaSite" id="TASK_0000372101-mRNA-1">
    <property type="protein sequence ID" value="TASK_0000372101-mRNA-1"/>
    <property type="gene ID" value="TASK_0000372101"/>
</dbReference>
<reference evidence="4" key="1">
    <citation type="submission" date="2017-02" db="UniProtKB">
        <authorList>
            <consortium name="WormBaseParasite"/>
        </authorList>
    </citation>
    <scope>IDENTIFICATION</scope>
</reference>
<proteinExistence type="predicted"/>
<evidence type="ECO:0000313" key="4">
    <source>
        <dbReference type="WBParaSite" id="TASK_0000372101-mRNA-1"/>
    </source>
</evidence>